<evidence type="ECO:0000259" key="4">
    <source>
        <dbReference type="PROSITE" id="PS51387"/>
    </source>
</evidence>
<dbReference type="PANTHER" id="PTHR42659">
    <property type="entry name" value="XANTHINE DEHYDROGENASE SUBUNIT C-RELATED"/>
    <property type="match status" value="1"/>
</dbReference>
<organism evidence="5 6">
    <name type="scientific">Evansella caseinilytica</name>
    <dbReference type="NCBI Taxonomy" id="1503961"/>
    <lineage>
        <taxon>Bacteria</taxon>
        <taxon>Bacillati</taxon>
        <taxon>Bacillota</taxon>
        <taxon>Bacilli</taxon>
        <taxon>Bacillales</taxon>
        <taxon>Bacillaceae</taxon>
        <taxon>Evansella</taxon>
    </lineage>
</organism>
<dbReference type="Pfam" id="PF00941">
    <property type="entry name" value="FAD_binding_5"/>
    <property type="match status" value="1"/>
</dbReference>
<gene>
    <name evidence="5" type="ORF">SAMN05421736_101599</name>
</gene>
<proteinExistence type="predicted"/>
<dbReference type="GO" id="GO:0071949">
    <property type="term" value="F:FAD binding"/>
    <property type="evidence" value="ECO:0007669"/>
    <property type="project" value="InterPro"/>
</dbReference>
<feature type="domain" description="FAD-binding PCMH-type" evidence="4">
    <location>
        <begin position="1"/>
        <end position="180"/>
    </location>
</feature>
<dbReference type="InterPro" id="IPR016166">
    <property type="entry name" value="FAD-bd_PCMH"/>
</dbReference>
<dbReference type="STRING" id="1503961.SAMN05421736_101599"/>
<dbReference type="Gene3D" id="3.30.465.10">
    <property type="match status" value="1"/>
</dbReference>
<dbReference type="Pfam" id="PF03450">
    <property type="entry name" value="CO_deh_flav_C"/>
    <property type="match status" value="1"/>
</dbReference>
<dbReference type="Gene3D" id="3.30.390.50">
    <property type="entry name" value="CO dehydrogenase flavoprotein, C-terminal domain"/>
    <property type="match status" value="1"/>
</dbReference>
<dbReference type="InterPro" id="IPR051312">
    <property type="entry name" value="Diverse_Substr_Oxidored"/>
</dbReference>
<evidence type="ECO:0000256" key="1">
    <source>
        <dbReference type="ARBA" id="ARBA00022630"/>
    </source>
</evidence>
<dbReference type="GO" id="GO:0016491">
    <property type="term" value="F:oxidoreductase activity"/>
    <property type="evidence" value="ECO:0007669"/>
    <property type="project" value="UniProtKB-KW"/>
</dbReference>
<dbReference type="EMBL" id="FNPI01000001">
    <property type="protein sequence ID" value="SDY18373.1"/>
    <property type="molecule type" value="Genomic_DNA"/>
</dbReference>
<evidence type="ECO:0000256" key="2">
    <source>
        <dbReference type="ARBA" id="ARBA00022827"/>
    </source>
</evidence>
<dbReference type="InterPro" id="IPR016169">
    <property type="entry name" value="FAD-bd_PCMH_sub2"/>
</dbReference>
<dbReference type="OrthoDB" id="9774454at2"/>
<keyword evidence="3" id="KW-0560">Oxidoreductase</keyword>
<dbReference type="SUPFAM" id="SSF55447">
    <property type="entry name" value="CO dehydrogenase flavoprotein C-terminal domain-like"/>
    <property type="match status" value="1"/>
</dbReference>
<dbReference type="InterPro" id="IPR002346">
    <property type="entry name" value="Mopterin_DH_FAD-bd"/>
</dbReference>
<reference evidence="6" key="1">
    <citation type="submission" date="2016-10" db="EMBL/GenBank/DDBJ databases">
        <authorList>
            <person name="Varghese N."/>
            <person name="Submissions S."/>
        </authorList>
    </citation>
    <scope>NUCLEOTIDE SEQUENCE [LARGE SCALE GENOMIC DNA]</scope>
    <source>
        <strain evidence="6">SP</strain>
    </source>
</reference>
<keyword evidence="6" id="KW-1185">Reference proteome</keyword>
<dbReference type="AlphaFoldDB" id="A0A1H3HSC3"/>
<name>A0A1H3HSC3_9BACI</name>
<dbReference type="SMART" id="SM01092">
    <property type="entry name" value="CO_deh_flav_C"/>
    <property type="match status" value="1"/>
</dbReference>
<dbReference type="InterPro" id="IPR005107">
    <property type="entry name" value="CO_DH_flav_C"/>
</dbReference>
<evidence type="ECO:0000313" key="6">
    <source>
        <dbReference type="Proteomes" id="UP000198935"/>
    </source>
</evidence>
<dbReference type="InterPro" id="IPR036318">
    <property type="entry name" value="FAD-bd_PCMH-like_sf"/>
</dbReference>
<keyword evidence="2" id="KW-0274">FAD</keyword>
<sequence length="308" mass="33267">MEESKSVMFPKSLHEAWKLYHDGKESSCYISGGTWLRTQWEANPEGTAKQLICVDCLPGLQTISTSSDDGETMVTIGAAATLSQCLESPVIGESFSGFITACRNIAAPAIRNQATVGGNILTAAGDTIPSLLVIDAQLHWFNGTDIESQPLSDWLRERENDGANEEERILVSVTIPVKKQEKKGTAFSFYTKVGRREAFIPSVVTVAGTGMLTIEGTLADVALAAGGGTTVPGRLPDVEALLHRARFSPELLKKVHEKIMTDYSPPPDPFAGVYYKKTVAANVIIGELYRLQEQQSDDKGGVGYAVRS</sequence>
<evidence type="ECO:0000256" key="3">
    <source>
        <dbReference type="ARBA" id="ARBA00023002"/>
    </source>
</evidence>
<dbReference type="PROSITE" id="PS51387">
    <property type="entry name" value="FAD_PCMH"/>
    <property type="match status" value="1"/>
</dbReference>
<dbReference type="SUPFAM" id="SSF56176">
    <property type="entry name" value="FAD-binding/transporter-associated domain-like"/>
    <property type="match status" value="1"/>
</dbReference>
<dbReference type="InterPro" id="IPR036683">
    <property type="entry name" value="CO_DH_flav_C_dom_sf"/>
</dbReference>
<keyword evidence="1" id="KW-0285">Flavoprotein</keyword>
<dbReference type="PANTHER" id="PTHR42659:SF2">
    <property type="entry name" value="XANTHINE DEHYDROGENASE SUBUNIT C-RELATED"/>
    <property type="match status" value="1"/>
</dbReference>
<protein>
    <submittedName>
        <fullName evidence="5">Carbon-monoxide dehydrogenase medium subunit</fullName>
    </submittedName>
</protein>
<evidence type="ECO:0000313" key="5">
    <source>
        <dbReference type="EMBL" id="SDY18373.1"/>
    </source>
</evidence>
<accession>A0A1H3HSC3</accession>
<dbReference type="Proteomes" id="UP000198935">
    <property type="component" value="Unassembled WGS sequence"/>
</dbReference>